<protein>
    <recommendedName>
        <fullName evidence="3">Response regulatory domain-containing protein</fullName>
    </recommendedName>
</protein>
<accession>A0A1F5JGC8</accession>
<dbReference type="Proteomes" id="UP000177555">
    <property type="component" value="Unassembled WGS sequence"/>
</dbReference>
<evidence type="ECO:0000256" key="1">
    <source>
        <dbReference type="ARBA" id="ARBA00022553"/>
    </source>
</evidence>
<gene>
    <name evidence="4" type="ORF">A2867_03980</name>
</gene>
<feature type="modified residue" description="4-aspartylphosphate" evidence="2">
    <location>
        <position position="64"/>
    </location>
</feature>
<evidence type="ECO:0000256" key="2">
    <source>
        <dbReference type="PROSITE-ProRule" id="PRU00169"/>
    </source>
</evidence>
<name>A0A1F5JGC8_9BACT</name>
<evidence type="ECO:0000313" key="5">
    <source>
        <dbReference type="Proteomes" id="UP000177555"/>
    </source>
</evidence>
<dbReference type="Gene3D" id="3.40.50.2300">
    <property type="match status" value="1"/>
</dbReference>
<dbReference type="PANTHER" id="PTHR44591">
    <property type="entry name" value="STRESS RESPONSE REGULATOR PROTEIN 1"/>
    <property type="match status" value="1"/>
</dbReference>
<proteinExistence type="predicted"/>
<dbReference type="InterPro" id="IPR011006">
    <property type="entry name" value="CheY-like_superfamily"/>
</dbReference>
<feature type="domain" description="Response regulatory" evidence="3">
    <location>
        <begin position="10"/>
        <end position="128"/>
    </location>
</feature>
<dbReference type="PANTHER" id="PTHR44591:SF3">
    <property type="entry name" value="RESPONSE REGULATORY DOMAIN-CONTAINING PROTEIN"/>
    <property type="match status" value="1"/>
</dbReference>
<evidence type="ECO:0000313" key="4">
    <source>
        <dbReference type="EMBL" id="OGE27685.1"/>
    </source>
</evidence>
<keyword evidence="1 2" id="KW-0597">Phosphoprotein</keyword>
<dbReference type="InterPro" id="IPR050595">
    <property type="entry name" value="Bact_response_regulator"/>
</dbReference>
<dbReference type="AlphaFoldDB" id="A0A1F5JGC8"/>
<dbReference type="SMART" id="SM00448">
    <property type="entry name" value="REC"/>
    <property type="match status" value="1"/>
</dbReference>
<sequence>MQVEKDCGGYVLVVDDEGELAEMMGAWVRSTGYEVVVKEDPREALLAVKQKKLEGVHLCAVLSDYNMPNMMGSELIDGILAESPGTKVAFVTGSNGQLLEDFAAKHQVLVIEKPDIFQPVIRFVEELRRNCKGV</sequence>
<evidence type="ECO:0000259" key="3">
    <source>
        <dbReference type="PROSITE" id="PS50110"/>
    </source>
</evidence>
<dbReference type="EMBL" id="MFCP01000033">
    <property type="protein sequence ID" value="OGE27685.1"/>
    <property type="molecule type" value="Genomic_DNA"/>
</dbReference>
<dbReference type="Pfam" id="PF00072">
    <property type="entry name" value="Response_reg"/>
    <property type="match status" value="1"/>
</dbReference>
<dbReference type="GO" id="GO:0000160">
    <property type="term" value="P:phosphorelay signal transduction system"/>
    <property type="evidence" value="ECO:0007669"/>
    <property type="project" value="InterPro"/>
</dbReference>
<reference evidence="4 5" key="1">
    <citation type="journal article" date="2016" name="Nat. Commun.">
        <title>Thousands of microbial genomes shed light on interconnected biogeochemical processes in an aquifer system.</title>
        <authorList>
            <person name="Anantharaman K."/>
            <person name="Brown C.T."/>
            <person name="Hug L.A."/>
            <person name="Sharon I."/>
            <person name="Castelle C.J."/>
            <person name="Probst A.J."/>
            <person name="Thomas B.C."/>
            <person name="Singh A."/>
            <person name="Wilkins M.J."/>
            <person name="Karaoz U."/>
            <person name="Brodie E.L."/>
            <person name="Williams K.H."/>
            <person name="Hubbard S.S."/>
            <person name="Banfield J.F."/>
        </authorList>
    </citation>
    <scope>NUCLEOTIDE SEQUENCE [LARGE SCALE GENOMIC DNA]</scope>
</reference>
<dbReference type="InterPro" id="IPR001789">
    <property type="entry name" value="Sig_transdc_resp-reg_receiver"/>
</dbReference>
<dbReference type="PROSITE" id="PS50110">
    <property type="entry name" value="RESPONSE_REGULATORY"/>
    <property type="match status" value="1"/>
</dbReference>
<comment type="caution">
    <text evidence="4">The sequence shown here is derived from an EMBL/GenBank/DDBJ whole genome shotgun (WGS) entry which is preliminary data.</text>
</comment>
<dbReference type="SUPFAM" id="SSF52172">
    <property type="entry name" value="CheY-like"/>
    <property type="match status" value="1"/>
</dbReference>
<organism evidence="4 5">
    <name type="scientific">Candidatus Daviesbacteria bacterium RIFCSPHIGHO2_01_FULL_40_11</name>
    <dbReference type="NCBI Taxonomy" id="1797762"/>
    <lineage>
        <taxon>Bacteria</taxon>
        <taxon>Candidatus Daviesiibacteriota</taxon>
    </lineage>
</organism>
<dbReference type="CDD" id="cd00156">
    <property type="entry name" value="REC"/>
    <property type="match status" value="1"/>
</dbReference>